<evidence type="ECO:0000313" key="2">
    <source>
        <dbReference type="EMBL" id="EFQ90911.1"/>
    </source>
</evidence>
<dbReference type="Proteomes" id="UP000001067">
    <property type="component" value="Unassembled WGS sequence"/>
</dbReference>
<evidence type="ECO:0000256" key="1">
    <source>
        <dbReference type="SAM" id="MobiDB-lite"/>
    </source>
</evidence>
<protein>
    <submittedName>
        <fullName evidence="2">Uncharacterized protein</fullName>
    </submittedName>
</protein>
<reference evidence="2 3" key="1">
    <citation type="journal article" date="2010" name="Genome Biol.">
        <title>A first genome assembly of the barley fungal pathogen Pyrenophora teres f. teres.</title>
        <authorList>
            <person name="Ellwood S.R."/>
            <person name="Liu Z."/>
            <person name="Syme R.A."/>
            <person name="Lai Z."/>
            <person name="Hane J.K."/>
            <person name="Keiper F."/>
            <person name="Moffat C.S."/>
            <person name="Oliver R.P."/>
            <person name="Friesen T.L."/>
        </authorList>
    </citation>
    <scope>NUCLEOTIDE SEQUENCE [LARGE SCALE GENOMIC DNA]</scope>
    <source>
        <strain evidence="2 3">0-1</strain>
    </source>
</reference>
<proteinExistence type="predicted"/>
<name>E3RTN2_PYRTT</name>
<feature type="region of interest" description="Disordered" evidence="1">
    <location>
        <begin position="1"/>
        <end position="33"/>
    </location>
</feature>
<gene>
    <name evidence="2" type="ORF">PTT_12386</name>
</gene>
<feature type="compositionally biased region" description="Basic and acidic residues" evidence="1">
    <location>
        <begin position="212"/>
        <end position="240"/>
    </location>
</feature>
<evidence type="ECO:0000313" key="3">
    <source>
        <dbReference type="Proteomes" id="UP000001067"/>
    </source>
</evidence>
<accession>E3RTN2</accession>
<feature type="compositionally biased region" description="Polar residues" evidence="1">
    <location>
        <begin position="1"/>
        <end position="16"/>
    </location>
</feature>
<organism evidence="3">
    <name type="scientific">Pyrenophora teres f. teres (strain 0-1)</name>
    <name type="common">Barley net blotch fungus</name>
    <name type="synonym">Drechslera teres f. teres</name>
    <dbReference type="NCBI Taxonomy" id="861557"/>
    <lineage>
        <taxon>Eukaryota</taxon>
        <taxon>Fungi</taxon>
        <taxon>Dikarya</taxon>
        <taxon>Ascomycota</taxon>
        <taxon>Pezizomycotina</taxon>
        <taxon>Dothideomycetes</taxon>
        <taxon>Pleosporomycetidae</taxon>
        <taxon>Pleosporales</taxon>
        <taxon>Pleosporineae</taxon>
        <taxon>Pleosporaceae</taxon>
        <taxon>Pyrenophora</taxon>
    </lineage>
</organism>
<dbReference type="KEGG" id="pte:PTT_12386"/>
<dbReference type="HOGENOM" id="CLU_790217_0_0_1"/>
<keyword evidence="3" id="KW-1185">Reference proteome</keyword>
<sequence length="351" mass="39091">MTTLYDCSGRLTIQDNQPPPDAPKAPRSTTKSIRRDLNLIALPVGPRGKGKSVEGTLGKIDQRGATAPLSGGPTTKHNGSPMKWNKLAFHVTRYLRPMGPAVVDQIDLVPGTGMRSTDTICLHCGRTLRPYGISHLKGDGSCPYDCNHCKTRDHQGQLCPRLWLFHSFQHRHGLHMGVHPNLQVRPTPEDLVIITRDYPQYRSFAASVIPAGEKKGTEPKKRRAPEEHSKSEELAQKRRQKDYADLEARVKVIEAQLQIHSEELVVLRVGESKGLNKALAEFPEENTPEAIFSPPQLLESDTIDRGSSVDALLEQALQKEAVLYARLRAENRGEKEQRRMCQRGTVGGTQE</sequence>
<dbReference type="EMBL" id="GL535020">
    <property type="protein sequence ID" value="EFQ90911.1"/>
    <property type="molecule type" value="Genomic_DNA"/>
</dbReference>
<feature type="region of interest" description="Disordered" evidence="1">
    <location>
        <begin position="61"/>
        <end position="81"/>
    </location>
</feature>
<dbReference type="OrthoDB" id="3694230at2759"/>
<dbReference type="AlphaFoldDB" id="E3RTN2"/>
<feature type="region of interest" description="Disordered" evidence="1">
    <location>
        <begin position="209"/>
        <end position="240"/>
    </location>
</feature>
<feature type="region of interest" description="Disordered" evidence="1">
    <location>
        <begin position="332"/>
        <end position="351"/>
    </location>
</feature>